<feature type="binding site" evidence="5">
    <location>
        <position position="273"/>
    </location>
    <ligand>
        <name>N(2)-acetyl-L-ornithine</name>
        <dbReference type="ChEBI" id="CHEBI:57805"/>
    </ligand>
</feature>
<dbReference type="InterPro" id="IPR049704">
    <property type="entry name" value="Aminotrans_3_PPA_site"/>
</dbReference>
<dbReference type="GO" id="GO:0030170">
    <property type="term" value="F:pyridoxal phosphate binding"/>
    <property type="evidence" value="ECO:0007669"/>
    <property type="project" value="InterPro"/>
</dbReference>
<dbReference type="Gene3D" id="3.40.640.10">
    <property type="entry name" value="Type I PLP-dependent aspartate aminotransferase-like (Major domain)"/>
    <property type="match status" value="1"/>
</dbReference>
<dbReference type="KEGG" id="njp:NEJAP_2683"/>
<feature type="binding site" evidence="5">
    <location>
        <position position="132"/>
    </location>
    <ligand>
        <name>N(2)-acetyl-L-ornithine</name>
        <dbReference type="ChEBI" id="CHEBI:57805"/>
    </ligand>
</feature>
<feature type="binding site" evidence="5">
    <location>
        <position position="129"/>
    </location>
    <ligand>
        <name>pyridoxal 5'-phosphate</name>
        <dbReference type="ChEBI" id="CHEBI:597326"/>
    </ligand>
</feature>
<comment type="similarity">
    <text evidence="5">Belongs to the class-III pyridoxal-phosphate-dependent aminotransferase family. ArgD subfamily.</text>
</comment>
<feature type="modified residue" description="N6-(pyridoxal phosphate)lysine" evidence="5">
    <location>
        <position position="245"/>
    </location>
</feature>
<organism evidence="6 7">
    <name type="scientific">Neptunomonas japonica JAMM 1380</name>
    <dbReference type="NCBI Taxonomy" id="1441457"/>
    <lineage>
        <taxon>Bacteria</taxon>
        <taxon>Pseudomonadati</taxon>
        <taxon>Pseudomonadota</taxon>
        <taxon>Gammaproteobacteria</taxon>
        <taxon>Oceanospirillales</taxon>
        <taxon>Oceanospirillaceae</taxon>
        <taxon>Neptunomonas</taxon>
    </lineage>
</organism>
<dbReference type="InterPro" id="IPR015424">
    <property type="entry name" value="PyrdxlP-dep_Trfase"/>
</dbReference>
<feature type="binding site" evidence="5">
    <location>
        <begin position="97"/>
        <end position="98"/>
    </location>
    <ligand>
        <name>pyridoxal 5'-phosphate</name>
        <dbReference type="ChEBI" id="CHEBI:597326"/>
    </ligand>
</feature>
<comment type="catalytic activity">
    <reaction evidence="5">
        <text>N(2)-acetyl-L-ornithine + 2-oxoglutarate = N-acetyl-L-glutamate 5-semialdehyde + L-glutamate</text>
        <dbReference type="Rhea" id="RHEA:18049"/>
        <dbReference type="ChEBI" id="CHEBI:16810"/>
        <dbReference type="ChEBI" id="CHEBI:29123"/>
        <dbReference type="ChEBI" id="CHEBI:29985"/>
        <dbReference type="ChEBI" id="CHEBI:57805"/>
        <dbReference type="EC" id="2.6.1.11"/>
    </reaction>
</comment>
<keyword evidence="5" id="KW-0963">Cytoplasm</keyword>
<proteinExistence type="inferred from homology"/>
<dbReference type="HAMAP" id="MF_01107">
    <property type="entry name" value="ArgD_aminotrans_3"/>
    <property type="match status" value="1"/>
</dbReference>
<sequence length="400" mass="42776">MAQQPLMNTYKRLSVSFERGEGCWLFDTDGNKYLDALSGIAVCGLGHAHPAVTHAICEQAGQLVHTSNLYNIPLQEELASRLTNISGMDKVFFCNSGAEANEAAIKIARKFGHEKGIDKPSIIVMESSFHGRTVATLSATGNRAAQAGFEPLLNGFVRAPYDDAEAIRSIAANNKDVVAILVEPILGEGGVQIPADDYLAELRAICDDNDWLLMLDEVQTGNGRTGRYFAYQHTYIIPDVVTTAKGLGNGFPIGACLAKGRAATTFQPGSHGSTFGGSPLACAVGLAVTDTIMNENLCERAATLGKRILDGFQEQLGGTNYIKEIRGKGLMIAIELNEAGSELAILAKVKGILLNITGGGHVVRLLPPLVMTDTEADLMVNTLSKLIKIYAADERSKPRN</sequence>
<dbReference type="Gene3D" id="3.90.1150.10">
    <property type="entry name" value="Aspartate Aminotransferase, domain 1"/>
    <property type="match status" value="1"/>
</dbReference>
<evidence type="ECO:0000256" key="3">
    <source>
        <dbReference type="ARBA" id="ARBA00022679"/>
    </source>
</evidence>
<comment type="subcellular location">
    <subcellularLocation>
        <location evidence="5">Cytoplasm</location>
    </subcellularLocation>
</comment>
<dbReference type="GO" id="GO:0005737">
    <property type="term" value="C:cytoplasm"/>
    <property type="evidence" value="ECO:0007669"/>
    <property type="project" value="UniProtKB-SubCell"/>
</dbReference>
<dbReference type="AlphaFoldDB" id="A0A7R6PQ95"/>
<gene>
    <name evidence="5" type="primary">argD</name>
    <name evidence="6" type="ORF">NEJAP_2683</name>
</gene>
<name>A0A7R6PQ95_9GAMM</name>
<dbReference type="RefSeq" id="WP_201347794.1">
    <property type="nucleotide sequence ID" value="NZ_AP014546.1"/>
</dbReference>
<dbReference type="GO" id="GO:0006526">
    <property type="term" value="P:L-arginine biosynthetic process"/>
    <property type="evidence" value="ECO:0007669"/>
    <property type="project" value="UniProtKB-UniRule"/>
</dbReference>
<dbReference type="Pfam" id="PF00202">
    <property type="entry name" value="Aminotran_3"/>
    <property type="match status" value="1"/>
</dbReference>
<dbReference type="CDD" id="cd00610">
    <property type="entry name" value="OAT_like"/>
    <property type="match status" value="1"/>
</dbReference>
<dbReference type="InterPro" id="IPR015421">
    <property type="entry name" value="PyrdxlP-dep_Trfase_major"/>
</dbReference>
<reference evidence="6 7" key="1">
    <citation type="journal article" date="2008" name="Int. J. Syst. Evol. Microbiol.">
        <title>Neptunomonas japonica sp. nov., an Osedax japonicus symbiont-like bacterium isolated from sediment adjacent to sperm whale carcasses off Kagoshima, Japan.</title>
        <authorList>
            <person name="Miyazaki M."/>
            <person name="Nogi Y."/>
            <person name="Fujiwara Y."/>
            <person name="Kawato M."/>
            <person name="Kubokawa K."/>
            <person name="Horikoshi K."/>
        </authorList>
    </citation>
    <scope>NUCLEOTIDE SEQUENCE [LARGE SCALE GENOMIC DNA]</scope>
    <source>
        <strain evidence="6 7">JAMM 1380</strain>
    </source>
</reference>
<keyword evidence="5" id="KW-0055">Arginine biosynthesis</keyword>
<dbReference type="NCBIfam" id="NF002325">
    <property type="entry name" value="PRK01278.1"/>
    <property type="match status" value="1"/>
</dbReference>
<dbReference type="InterPro" id="IPR005814">
    <property type="entry name" value="Aminotrans_3"/>
</dbReference>
<dbReference type="EC" id="2.6.1.11" evidence="5"/>
<dbReference type="InterPro" id="IPR050103">
    <property type="entry name" value="Class-III_PLP-dep_AT"/>
</dbReference>
<dbReference type="PANTHER" id="PTHR11986">
    <property type="entry name" value="AMINOTRANSFERASE CLASS III"/>
    <property type="match status" value="1"/>
</dbReference>
<dbReference type="PANTHER" id="PTHR11986:SF79">
    <property type="entry name" value="ACETYLORNITHINE AMINOTRANSFERASE, MITOCHONDRIAL"/>
    <property type="match status" value="1"/>
</dbReference>
<feature type="binding site" evidence="5">
    <location>
        <begin position="216"/>
        <end position="219"/>
    </location>
    <ligand>
        <name>pyridoxal 5'-phosphate</name>
        <dbReference type="ChEBI" id="CHEBI:597326"/>
    </ligand>
</feature>
<keyword evidence="1 5" id="KW-0032">Aminotransferase</keyword>
<feature type="binding site" evidence="5">
    <location>
        <position position="274"/>
    </location>
    <ligand>
        <name>pyridoxal 5'-phosphate</name>
        <dbReference type="ChEBI" id="CHEBI:597326"/>
    </ligand>
</feature>
<keyword evidence="2 5" id="KW-0028">Amino-acid biosynthesis</keyword>
<keyword evidence="3 5" id="KW-0808">Transferase</keyword>
<comment type="miscellaneous">
    <text evidence="5">May also have succinyldiaminopimelate aminotransferase activity, thus carrying out the corresponding step in lysine biosynthesis.</text>
</comment>
<dbReference type="NCBIfam" id="TIGR00707">
    <property type="entry name" value="argD"/>
    <property type="match status" value="1"/>
</dbReference>
<protein>
    <recommendedName>
        <fullName evidence="5">Acetylornithine aminotransferase</fullName>
        <shortName evidence="5">ACOAT</shortName>
        <ecNumber evidence="5">2.6.1.11</ecNumber>
    </recommendedName>
</protein>
<evidence type="ECO:0000313" key="6">
    <source>
        <dbReference type="EMBL" id="BBB30627.1"/>
    </source>
</evidence>
<dbReference type="EMBL" id="AP014546">
    <property type="protein sequence ID" value="BBB30627.1"/>
    <property type="molecule type" value="Genomic_DNA"/>
</dbReference>
<evidence type="ECO:0000256" key="2">
    <source>
        <dbReference type="ARBA" id="ARBA00022605"/>
    </source>
</evidence>
<comment type="pathway">
    <text evidence="5">Amino-acid biosynthesis; L-arginine biosynthesis; N(2)-acetyl-L-ornithine from L-glutamate: step 4/4.</text>
</comment>
<dbReference type="SUPFAM" id="SSF53383">
    <property type="entry name" value="PLP-dependent transferases"/>
    <property type="match status" value="1"/>
</dbReference>
<dbReference type="Proteomes" id="UP000595332">
    <property type="component" value="Chromosome"/>
</dbReference>
<dbReference type="PROSITE" id="PS00600">
    <property type="entry name" value="AA_TRANSFER_CLASS_3"/>
    <property type="match status" value="1"/>
</dbReference>
<dbReference type="InterPro" id="IPR015422">
    <property type="entry name" value="PyrdxlP-dep_Trfase_small"/>
</dbReference>
<dbReference type="FunFam" id="3.40.640.10:FF:000004">
    <property type="entry name" value="Acetylornithine aminotransferase"/>
    <property type="match status" value="1"/>
</dbReference>
<evidence type="ECO:0000256" key="1">
    <source>
        <dbReference type="ARBA" id="ARBA00022576"/>
    </source>
</evidence>
<dbReference type="GO" id="GO:0003992">
    <property type="term" value="F:N2-acetyl-L-ornithine:2-oxoglutarate 5-aminotransferase activity"/>
    <property type="evidence" value="ECO:0007669"/>
    <property type="project" value="UniProtKB-UniRule"/>
</dbReference>
<accession>A0A7R6PQ95</accession>
<keyword evidence="4 5" id="KW-0663">Pyridoxal phosphate</keyword>
<evidence type="ECO:0000256" key="4">
    <source>
        <dbReference type="ARBA" id="ARBA00022898"/>
    </source>
</evidence>
<keyword evidence="7" id="KW-1185">Reference proteome</keyword>
<dbReference type="PIRSF" id="PIRSF000521">
    <property type="entry name" value="Transaminase_4ab_Lys_Orn"/>
    <property type="match status" value="1"/>
</dbReference>
<dbReference type="InterPro" id="IPR004636">
    <property type="entry name" value="AcOrn/SuccOrn_fam"/>
</dbReference>
<dbReference type="GO" id="GO:0042802">
    <property type="term" value="F:identical protein binding"/>
    <property type="evidence" value="ECO:0007669"/>
    <property type="project" value="TreeGrafter"/>
</dbReference>
<comment type="subunit">
    <text evidence="5">Homodimer.</text>
</comment>
<evidence type="ECO:0000313" key="7">
    <source>
        <dbReference type="Proteomes" id="UP000595332"/>
    </source>
</evidence>
<evidence type="ECO:0000256" key="5">
    <source>
        <dbReference type="HAMAP-Rule" id="MF_01107"/>
    </source>
</evidence>
<dbReference type="UniPathway" id="UPA00068">
    <property type="reaction ID" value="UER00109"/>
</dbReference>
<comment type="cofactor">
    <cofactor evidence="5">
        <name>pyridoxal 5'-phosphate</name>
        <dbReference type="ChEBI" id="CHEBI:597326"/>
    </cofactor>
    <text evidence="5">Binds 1 pyridoxal phosphate per subunit.</text>
</comment>